<dbReference type="GeneID" id="11258067"/>
<evidence type="ECO:0000313" key="3">
    <source>
        <dbReference type="Proteomes" id="UP000008530"/>
    </source>
</evidence>
<dbReference type="OrthoDB" id="21318at10239"/>
<reference evidence="2 3" key="1">
    <citation type="journal article" date="2011" name="J. Virol.">
        <title>Genomic and proteomic characterization of the broad host range Salmonella phage PVP-SE1 - The creation of a new phage genus.</title>
        <authorList>
            <person name="Santos S.B."/>
            <person name="Kropinski A.M."/>
            <person name="Ceyssens P.J."/>
            <person name="Ackermann H.W."/>
            <person name="Villegas A."/>
            <person name="Lavigne R."/>
            <person name="Krylov V.N."/>
            <person name="Carvalho C.M."/>
            <person name="Ferreira E.C."/>
            <person name="Azeredo J."/>
        </authorList>
    </citation>
    <scope>NUCLEOTIDE SEQUENCE [LARGE SCALE GENOMIC DNA]</scope>
    <source>
        <strain evidence="2">PVP-SE1</strain>
    </source>
</reference>
<feature type="region of interest" description="Disordered" evidence="1">
    <location>
        <begin position="78"/>
        <end position="109"/>
    </location>
</feature>
<sequence length="109" mass="11934">MAKKNANKKVSAIDAIKQPFQFESKSTQTHSAPHDVRLGGVTKTVSIRKKRRDEDGNVVSIWESVSRVEGGQVISASHRVRTGKTKRERAGKAKDAKVVEAVAPKGKKK</sequence>
<keyword evidence="3" id="KW-1185">Reference proteome</keyword>
<dbReference type="KEGG" id="vg:11258067"/>
<dbReference type="Proteomes" id="UP000008530">
    <property type="component" value="Segment"/>
</dbReference>
<dbReference type="RefSeq" id="YP_004893893.1">
    <property type="nucleotide sequence ID" value="NC_016071.1"/>
</dbReference>
<evidence type="ECO:0000313" key="2">
    <source>
        <dbReference type="EMBL" id="ADP02482.1"/>
    </source>
</evidence>
<organism evidence="2 3">
    <name type="scientific">Salmonella phage PVPSE1</name>
    <dbReference type="NCBI Taxonomy" id="889338"/>
    <lineage>
        <taxon>Viruses</taxon>
        <taxon>Duplodnaviria</taxon>
        <taxon>Heunggongvirae</taxon>
        <taxon>Uroviricota</taxon>
        <taxon>Caudoviricetes</taxon>
        <taxon>Vequintavirinae</taxon>
        <taxon>Seunavirus</taxon>
        <taxon>Seunavirus PVPSE1</taxon>
    </lineage>
</organism>
<feature type="compositionally biased region" description="Basic and acidic residues" evidence="1">
    <location>
        <begin position="88"/>
        <end position="98"/>
    </location>
</feature>
<feature type="compositionally biased region" description="Basic residues" evidence="1">
    <location>
        <begin position="78"/>
        <end position="87"/>
    </location>
</feature>
<protein>
    <submittedName>
        <fullName evidence="2">Uncharacterized protein 87</fullName>
    </submittedName>
</protein>
<dbReference type="EMBL" id="GU070616">
    <property type="protein sequence ID" value="ADP02482.1"/>
    <property type="molecule type" value="Genomic_DNA"/>
</dbReference>
<name>G3BLV2_9CAUD</name>
<proteinExistence type="predicted"/>
<evidence type="ECO:0000256" key="1">
    <source>
        <dbReference type="SAM" id="MobiDB-lite"/>
    </source>
</evidence>
<accession>G3BLV2</accession>
<gene>
    <name evidence="2" type="primary">87</name>
</gene>